<evidence type="ECO:0000313" key="4">
    <source>
        <dbReference type="Proteomes" id="UP000791080"/>
    </source>
</evidence>
<dbReference type="SUPFAM" id="SSF51338">
    <property type="entry name" value="Composite domain of metallo-dependent hydrolases"/>
    <property type="match status" value="1"/>
</dbReference>
<dbReference type="PANTHER" id="PTHR43794">
    <property type="entry name" value="AMINOHYDROLASE SSNA-RELATED"/>
    <property type="match status" value="1"/>
</dbReference>
<dbReference type="Proteomes" id="UP000791080">
    <property type="component" value="Unassembled WGS sequence"/>
</dbReference>
<keyword evidence="4" id="KW-1185">Reference proteome</keyword>
<sequence length="329" mass="34787">MAITEAISSGTTALCLHEYLDPVVAAEVAADLGIPATVALHPEPGGTAWRDTLRQVQDTGCSAMLAGVNENDPDHTPEYLRELVTHAADLGIRVHTHVSETTLRHETTRARTGRSPIRYYQALGLLDHLYAVHCTAVEPADIDLLADHRVPVVLTPSSEALLGDGTPPLPALLAAGARLALGTDGSAWAGSEDLLAELRATALLTRARWGPEAVDGAQLIELATLGGADVLDTPDTRGAIEPGRRADLVLLDARRPGLRPLATNGPLSTARDVLAFAATGADVVETTIGGRVRYRRDGPGLLTGDELAELDERARRVWWDSGAATATSW</sequence>
<dbReference type="Gene3D" id="3.20.20.140">
    <property type="entry name" value="Metal-dependent hydrolases"/>
    <property type="match status" value="1"/>
</dbReference>
<gene>
    <name evidence="3" type="ORF">G443_001422</name>
</gene>
<reference evidence="3 4" key="1">
    <citation type="submission" date="2013-07" db="EMBL/GenBank/DDBJ databases">
        <authorList>
            <consortium name="DOE Joint Genome Institute"/>
            <person name="Reeve W."/>
            <person name="Huntemann M."/>
            <person name="Han J."/>
            <person name="Chen A."/>
            <person name="Kyrpides N."/>
            <person name="Mavromatis K."/>
            <person name="Markowitz V."/>
            <person name="Palaniappan K."/>
            <person name="Ivanova N."/>
            <person name="Schaumberg A."/>
            <person name="Pati A."/>
            <person name="Liolios K."/>
            <person name="Nordberg H.P."/>
            <person name="Cantor M.N."/>
            <person name="Hua S.X."/>
            <person name="Woyke T."/>
        </authorList>
    </citation>
    <scope>NUCLEOTIDE SEQUENCE [LARGE SCALE GENOMIC DNA]</scope>
    <source>
        <strain evidence="3 4">DSM 43889</strain>
    </source>
</reference>
<organism evidence="3 4">
    <name type="scientific">Actinoalloteichus caeruleus DSM 43889</name>
    <dbReference type="NCBI Taxonomy" id="1120930"/>
    <lineage>
        <taxon>Bacteria</taxon>
        <taxon>Bacillati</taxon>
        <taxon>Actinomycetota</taxon>
        <taxon>Actinomycetes</taxon>
        <taxon>Pseudonocardiales</taxon>
        <taxon>Pseudonocardiaceae</taxon>
        <taxon>Actinoalloteichus</taxon>
        <taxon>Actinoalloteichus cyanogriseus</taxon>
    </lineage>
</organism>
<dbReference type="Pfam" id="PF01979">
    <property type="entry name" value="Amidohydro_1"/>
    <property type="match status" value="1"/>
</dbReference>
<dbReference type="InterPro" id="IPR011059">
    <property type="entry name" value="Metal-dep_hydrolase_composite"/>
</dbReference>
<accession>A0ABT1JF74</accession>
<evidence type="ECO:0000256" key="1">
    <source>
        <dbReference type="ARBA" id="ARBA00022801"/>
    </source>
</evidence>
<keyword evidence="1" id="KW-0378">Hydrolase</keyword>
<proteinExistence type="predicted"/>
<dbReference type="InterPro" id="IPR050287">
    <property type="entry name" value="MTA/SAH_deaminase"/>
</dbReference>
<dbReference type="InterPro" id="IPR006680">
    <property type="entry name" value="Amidohydro-rel"/>
</dbReference>
<dbReference type="PANTHER" id="PTHR43794:SF11">
    <property type="entry name" value="AMIDOHYDROLASE-RELATED DOMAIN-CONTAINING PROTEIN"/>
    <property type="match status" value="1"/>
</dbReference>
<reference evidence="3 4" key="2">
    <citation type="submission" date="2022-06" db="EMBL/GenBank/DDBJ databases">
        <title>Genomic Encyclopedia of Type Strains, Phase I: the one thousand microbial genomes (KMG-I) project.</title>
        <authorList>
            <person name="Kyrpides N."/>
        </authorList>
    </citation>
    <scope>NUCLEOTIDE SEQUENCE [LARGE SCALE GENOMIC DNA]</scope>
    <source>
        <strain evidence="3 4">DSM 43889</strain>
    </source>
</reference>
<evidence type="ECO:0000313" key="3">
    <source>
        <dbReference type="EMBL" id="MCP2331152.1"/>
    </source>
</evidence>
<dbReference type="SUPFAM" id="SSF51556">
    <property type="entry name" value="Metallo-dependent hydrolases"/>
    <property type="match status" value="1"/>
</dbReference>
<comment type="caution">
    <text evidence="3">The sequence shown here is derived from an EMBL/GenBank/DDBJ whole genome shotgun (WGS) entry which is preliminary data.</text>
</comment>
<dbReference type="InterPro" id="IPR032466">
    <property type="entry name" value="Metal_Hydrolase"/>
</dbReference>
<feature type="domain" description="Amidohydrolase-related" evidence="2">
    <location>
        <begin position="3"/>
        <end position="292"/>
    </location>
</feature>
<evidence type="ECO:0000259" key="2">
    <source>
        <dbReference type="Pfam" id="PF01979"/>
    </source>
</evidence>
<protein>
    <submittedName>
        <fullName evidence="3">5-methylthioadenosine/S-adenosylhomocysteine deaminase</fullName>
    </submittedName>
</protein>
<dbReference type="EMBL" id="AUBJ02000001">
    <property type="protein sequence ID" value="MCP2331152.1"/>
    <property type="molecule type" value="Genomic_DNA"/>
</dbReference>
<dbReference type="Gene3D" id="2.30.40.10">
    <property type="entry name" value="Urease, subunit C, domain 1"/>
    <property type="match status" value="1"/>
</dbReference>
<name>A0ABT1JF74_ACTCY</name>